<feature type="compositionally biased region" description="Basic and acidic residues" evidence="2">
    <location>
        <begin position="214"/>
        <end position="224"/>
    </location>
</feature>
<dbReference type="InterPro" id="IPR036390">
    <property type="entry name" value="WH_DNA-bd_sf"/>
</dbReference>
<dbReference type="InterPro" id="IPR000835">
    <property type="entry name" value="HTH_MarR-typ"/>
</dbReference>
<dbReference type="Gene3D" id="3.30.420.40">
    <property type="match status" value="3"/>
</dbReference>
<dbReference type="InterPro" id="IPR043129">
    <property type="entry name" value="ATPase_NBD"/>
</dbReference>
<dbReference type="Pfam" id="PF00480">
    <property type="entry name" value="ROK"/>
    <property type="match status" value="1"/>
</dbReference>
<accession>A0ABV9ACI6</accession>
<comment type="caution">
    <text evidence="4">The sequence shown here is derived from an EMBL/GenBank/DDBJ whole genome shotgun (WGS) entry which is preliminary data.</text>
</comment>
<evidence type="ECO:0000259" key="3">
    <source>
        <dbReference type="Pfam" id="PF12802"/>
    </source>
</evidence>
<evidence type="ECO:0000313" key="5">
    <source>
        <dbReference type="Proteomes" id="UP001595997"/>
    </source>
</evidence>
<dbReference type="PANTHER" id="PTHR18964:SF173">
    <property type="entry name" value="GLUCOKINASE"/>
    <property type="match status" value="1"/>
</dbReference>
<dbReference type="InterPro" id="IPR000600">
    <property type="entry name" value="ROK"/>
</dbReference>
<evidence type="ECO:0000256" key="1">
    <source>
        <dbReference type="ARBA" id="ARBA00006479"/>
    </source>
</evidence>
<dbReference type="InterPro" id="IPR036388">
    <property type="entry name" value="WH-like_DNA-bd_sf"/>
</dbReference>
<evidence type="ECO:0000313" key="4">
    <source>
        <dbReference type="EMBL" id="MFC4497602.1"/>
    </source>
</evidence>
<dbReference type="PANTHER" id="PTHR18964">
    <property type="entry name" value="ROK (REPRESSOR, ORF, KINASE) FAMILY"/>
    <property type="match status" value="1"/>
</dbReference>
<dbReference type="PROSITE" id="PS01125">
    <property type="entry name" value="ROK"/>
    <property type="match status" value="1"/>
</dbReference>
<keyword evidence="5" id="KW-1185">Reference proteome</keyword>
<protein>
    <submittedName>
        <fullName evidence="4">ROK family protein</fullName>
    </submittedName>
</protein>
<organism evidence="4 5">
    <name type="scientific">Streptomyces ovatisporus</name>
    <dbReference type="NCBI Taxonomy" id="1128682"/>
    <lineage>
        <taxon>Bacteria</taxon>
        <taxon>Bacillati</taxon>
        <taxon>Actinomycetota</taxon>
        <taxon>Actinomycetes</taxon>
        <taxon>Kitasatosporales</taxon>
        <taxon>Streptomycetaceae</taxon>
        <taxon>Streptomyces</taxon>
    </lineage>
</organism>
<proteinExistence type="inferred from homology"/>
<dbReference type="Proteomes" id="UP001595997">
    <property type="component" value="Unassembled WGS sequence"/>
</dbReference>
<dbReference type="SUPFAM" id="SSF53067">
    <property type="entry name" value="Actin-like ATPase domain"/>
    <property type="match status" value="2"/>
</dbReference>
<comment type="similarity">
    <text evidence="1">Belongs to the ROK (NagC/XylR) family.</text>
</comment>
<evidence type="ECO:0000256" key="2">
    <source>
        <dbReference type="SAM" id="MobiDB-lite"/>
    </source>
</evidence>
<gene>
    <name evidence="4" type="ORF">ACFPA8_26075</name>
</gene>
<name>A0ABV9ACI6_9ACTN</name>
<sequence length="515" mass="51589">MTSEPAMNSGSELVVPYGTSAARVLGLLRIAGQEGASRSELAVRTGLTPQAVSKITARLRSHGLVTEAGRRASTGGKPSTVLRLAPGARHAVGIQLDRDHLMAVLVDLSGGVVAGRTAPLDLGAGAETVLEAVESAVHGLIGVGLPALGSGAGARTAASAEEAAGGELWQQASEGEVWTGPRPVGDAAQVPDEEASGREMRQAVSEEGELWADTGREARSDAQREPGSAARAGTEAEELSDEAVPRGGEEGAAEGGDAAAAGGTGAEATGVGGRWGSVLGVGVAAPGPLDHFRGVLQHVTGFPGWAGYPLRDELARRLGMPVVVDKDTNAAALGLALRGKETLAYLHLGTGLGAGLVLEGRLHRGKRTGAGEFGHQVLQLDGPPCRCGKRGCAEALCLEAVRRGDTGEAARILGVAAANLVGLLDLDRLLLGGRTVLAEPHAYVDGVTAQLRGVRGAGVRPAGRPGAGSGAASGAVPVELVPEGARTVADGAAQLVLAPLFGRAPGALPAVPGPS</sequence>
<dbReference type="Gene3D" id="1.10.10.10">
    <property type="entry name" value="Winged helix-like DNA-binding domain superfamily/Winged helix DNA-binding domain"/>
    <property type="match status" value="1"/>
</dbReference>
<dbReference type="Pfam" id="PF12802">
    <property type="entry name" value="MarR_2"/>
    <property type="match status" value="1"/>
</dbReference>
<reference evidence="5" key="1">
    <citation type="journal article" date="2019" name="Int. J. Syst. Evol. Microbiol.">
        <title>The Global Catalogue of Microorganisms (GCM) 10K type strain sequencing project: providing services to taxonomists for standard genome sequencing and annotation.</title>
        <authorList>
            <consortium name="The Broad Institute Genomics Platform"/>
            <consortium name="The Broad Institute Genome Sequencing Center for Infectious Disease"/>
            <person name="Wu L."/>
            <person name="Ma J."/>
        </authorList>
    </citation>
    <scope>NUCLEOTIDE SEQUENCE [LARGE SCALE GENOMIC DNA]</scope>
    <source>
        <strain evidence="5">CGMCC 4.7357</strain>
    </source>
</reference>
<dbReference type="EMBL" id="JBHSFH010000017">
    <property type="protein sequence ID" value="MFC4497602.1"/>
    <property type="molecule type" value="Genomic_DNA"/>
</dbReference>
<dbReference type="SUPFAM" id="SSF46785">
    <property type="entry name" value="Winged helix' DNA-binding domain"/>
    <property type="match status" value="1"/>
</dbReference>
<feature type="domain" description="HTH marR-type" evidence="3">
    <location>
        <begin position="21"/>
        <end position="67"/>
    </location>
</feature>
<dbReference type="InterPro" id="IPR049874">
    <property type="entry name" value="ROK_cs"/>
</dbReference>
<feature type="region of interest" description="Disordered" evidence="2">
    <location>
        <begin position="177"/>
        <end position="265"/>
    </location>
</feature>